<comment type="caution">
    <text evidence="8">The sequence shown here is derived from an EMBL/GenBank/DDBJ whole genome shotgun (WGS) entry which is preliminary data.</text>
</comment>
<keyword evidence="2 8" id="KW-0436">Ligase</keyword>
<dbReference type="EMBL" id="JADKYB010000032">
    <property type="protein sequence ID" value="MBM9510201.1"/>
    <property type="molecule type" value="Genomic_DNA"/>
</dbReference>
<dbReference type="SUPFAM" id="SSF56801">
    <property type="entry name" value="Acetyl-CoA synthetase-like"/>
    <property type="match status" value="1"/>
</dbReference>
<proteinExistence type="inferred from homology"/>
<feature type="region of interest" description="Disordered" evidence="5">
    <location>
        <begin position="1"/>
        <end position="21"/>
    </location>
</feature>
<name>A0ABS2U3N2_9ACTN</name>
<evidence type="ECO:0000256" key="5">
    <source>
        <dbReference type="SAM" id="MobiDB-lite"/>
    </source>
</evidence>
<dbReference type="InterPro" id="IPR042099">
    <property type="entry name" value="ANL_N_sf"/>
</dbReference>
<feature type="domain" description="AMP-dependent synthetase/ligase" evidence="6">
    <location>
        <begin position="33"/>
        <end position="464"/>
    </location>
</feature>
<dbReference type="PANTHER" id="PTHR22754:SF32">
    <property type="entry name" value="DISCO-INTERACTING PROTEIN 2"/>
    <property type="match status" value="1"/>
</dbReference>
<organism evidence="8 9">
    <name type="scientific">Actinacidiphila acididurans</name>
    <dbReference type="NCBI Taxonomy" id="2784346"/>
    <lineage>
        <taxon>Bacteria</taxon>
        <taxon>Bacillati</taxon>
        <taxon>Actinomycetota</taxon>
        <taxon>Actinomycetes</taxon>
        <taxon>Kitasatosporales</taxon>
        <taxon>Streptomycetaceae</taxon>
        <taxon>Actinacidiphila</taxon>
    </lineage>
</organism>
<evidence type="ECO:0000259" key="7">
    <source>
        <dbReference type="Pfam" id="PF23024"/>
    </source>
</evidence>
<dbReference type="InterPro" id="IPR000873">
    <property type="entry name" value="AMP-dep_synth/lig_dom"/>
</dbReference>
<dbReference type="Pfam" id="PF00501">
    <property type="entry name" value="AMP-binding"/>
    <property type="match status" value="1"/>
</dbReference>
<gene>
    <name evidence="8" type="ORF">ITX44_37725</name>
</gene>
<keyword evidence="4" id="KW-0443">Lipid metabolism</keyword>
<feature type="domain" description="AMP-binding enzyme C-terminal" evidence="7">
    <location>
        <begin position="512"/>
        <end position="622"/>
    </location>
</feature>
<evidence type="ECO:0000259" key="6">
    <source>
        <dbReference type="Pfam" id="PF00501"/>
    </source>
</evidence>
<evidence type="ECO:0000256" key="4">
    <source>
        <dbReference type="ARBA" id="ARBA00023098"/>
    </source>
</evidence>
<evidence type="ECO:0000256" key="3">
    <source>
        <dbReference type="ARBA" id="ARBA00022832"/>
    </source>
</evidence>
<dbReference type="Gene3D" id="3.30.300.30">
    <property type="match status" value="1"/>
</dbReference>
<accession>A0ABS2U3N2</accession>
<evidence type="ECO:0000313" key="9">
    <source>
        <dbReference type="Proteomes" id="UP000749040"/>
    </source>
</evidence>
<dbReference type="RefSeq" id="WP_205363939.1">
    <property type="nucleotide sequence ID" value="NZ_JADKYB010000032.1"/>
</dbReference>
<dbReference type="GO" id="GO:0016874">
    <property type="term" value="F:ligase activity"/>
    <property type="evidence" value="ECO:0007669"/>
    <property type="project" value="UniProtKB-KW"/>
</dbReference>
<dbReference type="InterPro" id="IPR045851">
    <property type="entry name" value="AMP-bd_C_sf"/>
</dbReference>
<keyword evidence="3" id="KW-0276">Fatty acid metabolism</keyword>
<dbReference type="Proteomes" id="UP000749040">
    <property type="component" value="Unassembled WGS sequence"/>
</dbReference>
<evidence type="ECO:0000313" key="8">
    <source>
        <dbReference type="EMBL" id="MBM9510201.1"/>
    </source>
</evidence>
<dbReference type="InterPro" id="IPR040097">
    <property type="entry name" value="FAAL/FAAC"/>
</dbReference>
<comment type="similarity">
    <text evidence="1">Belongs to the ATP-dependent AMP-binding enzyme family.</text>
</comment>
<dbReference type="Gene3D" id="3.40.50.12780">
    <property type="entry name" value="N-terminal domain of ligase-like"/>
    <property type="match status" value="1"/>
</dbReference>
<evidence type="ECO:0000256" key="2">
    <source>
        <dbReference type="ARBA" id="ARBA00022598"/>
    </source>
</evidence>
<evidence type="ECO:0000256" key="1">
    <source>
        <dbReference type="ARBA" id="ARBA00006432"/>
    </source>
</evidence>
<dbReference type="Pfam" id="PF23024">
    <property type="entry name" value="AMP-dom_DIP2-like"/>
    <property type="match status" value="1"/>
</dbReference>
<dbReference type="CDD" id="cd05931">
    <property type="entry name" value="FAAL"/>
    <property type="match status" value="1"/>
</dbReference>
<protein>
    <submittedName>
        <fullName evidence="8">Fatty acyl-AMP ligase</fullName>
    </submittedName>
</protein>
<sequence length="639" mass="66961">MQGDPSTEPSAALAPDPVENAGGARQTLVDYLSRNAHRYPHEPAFTFVDYAADPAGRPETVTWSGLDRRVRAVAAALFPAGAAGRTIAVVAPQGIEYVTAFLGAQRAGGVAVPLFVPRTPGRDERLASALRDAAPFRILTTAAARTAVVEFCAAHGIAAEHRILAVDEPGAEPGAEPGVEPGVMEGAGEGPDVAGAAGGAVPPADSPLLPRPGDCAYLQYTSGSTRQPAGVEITHANVVANVGQAVDAFAIDRRRHHIVSWLPLFHDMGLVLAVAIPVVGAVPCVLIDPLAFVQRPLRWLRLLAEHRGAISAAPNFAYDHCVRRVPDPLGSGLALHDVATLINGSEPIRPGTLDRFQQAFGPCGLSPTAIRPSYGLAEATVLVATAPVGRRPRITSFDRLLFRQGLLRPAAAGTTAEHTTLLVSSGVPAGQEVAIVNPRTGHRLADGGIGEIWLRGPNVGRGYWRNAARTASTFGAVVADADPGRPAGPWLRTGDLGALHEGELHVTGRIKDLIIIDGTNHYPQDIEATVQESHDVIRHDRVAAFALADEDGEHLVVVAEHSHALTDPGSAREAAARIVRAAVLREHGVPVHDFVLAAPGTVPRTTSGKIARDACRRHYLSGGWAPDEAPDLAGAGEAE</sequence>
<dbReference type="InterPro" id="IPR025110">
    <property type="entry name" value="AMP-bd_C"/>
</dbReference>
<keyword evidence="9" id="KW-1185">Reference proteome</keyword>
<dbReference type="PANTHER" id="PTHR22754">
    <property type="entry name" value="DISCO-INTERACTING PROTEIN 2 DIP2 -RELATED"/>
    <property type="match status" value="1"/>
</dbReference>
<reference evidence="8 9" key="1">
    <citation type="submission" date="2021-01" db="EMBL/GenBank/DDBJ databases">
        <title>Streptomyces acididurans sp. nov., isolated from a peat swamp forest soil.</title>
        <authorList>
            <person name="Chantavorakit T."/>
            <person name="Duangmal K."/>
        </authorList>
    </citation>
    <scope>NUCLEOTIDE SEQUENCE [LARGE SCALE GENOMIC DNA]</scope>
    <source>
        <strain evidence="8 9">KK5PA1</strain>
    </source>
</reference>